<protein>
    <submittedName>
        <fullName evidence="7">Uncharacterized protein</fullName>
    </submittedName>
</protein>
<dbReference type="SUPFAM" id="SSF51730">
    <property type="entry name" value="FAD-linked oxidoreductase"/>
    <property type="match status" value="1"/>
</dbReference>
<comment type="pathway">
    <text evidence="2">One-carbon metabolism; tetrahydrofolate interconversion.</text>
</comment>
<dbReference type="InterPro" id="IPR029041">
    <property type="entry name" value="FAD-linked_oxidoreductase-like"/>
</dbReference>
<dbReference type="GO" id="GO:0009086">
    <property type="term" value="P:methionine biosynthetic process"/>
    <property type="evidence" value="ECO:0007669"/>
    <property type="project" value="TreeGrafter"/>
</dbReference>
<sequence length="351" mass="37661">MAARIDELMAAHSGDAPWVAFEYYPPRTEDGVNNLKKKMPRFKAQKPLYIDMTFGAGGSTSDLTLDLCKEAKAAGLEPNMHLTCTNMPQEKIYEALEGAKAAGIRNIVALRGDPPLGQERWEAVEGGFTCALDLTKHIVKTYGKDQFCISTAGYPEGHPGAIKKVAEGQELSDKEKRRVVSLEDGDYVCSDADFAKEMEYLKAKVDAGASLIITQMFFDVDVFADFLEACKEYGITVPVIPGLMLVQNAGGFGRMTAFCKTRVPASIREGLEAVKEDDAAVKQFGIDLGAKMCEQLMALGCKGLHFYTLNLEKVTFGVMRKLGLFDEDAAAAAAAAAAEPAAAASAGAASA</sequence>
<keyword evidence="6" id="KW-0560">Oxidoreductase</keyword>
<dbReference type="Proteomes" id="UP000324907">
    <property type="component" value="Unassembled WGS sequence"/>
</dbReference>
<dbReference type="EMBL" id="VLTL01000210">
    <property type="protein sequence ID" value="KAA0152262.1"/>
    <property type="molecule type" value="Genomic_DNA"/>
</dbReference>
<dbReference type="PANTHER" id="PTHR45754">
    <property type="entry name" value="METHYLENETETRAHYDROFOLATE REDUCTASE"/>
    <property type="match status" value="1"/>
</dbReference>
<evidence type="ECO:0000256" key="3">
    <source>
        <dbReference type="ARBA" id="ARBA00006743"/>
    </source>
</evidence>
<dbReference type="CDD" id="cd00537">
    <property type="entry name" value="MTHFR"/>
    <property type="match status" value="1"/>
</dbReference>
<evidence type="ECO:0000313" key="8">
    <source>
        <dbReference type="Proteomes" id="UP000324907"/>
    </source>
</evidence>
<dbReference type="Gene3D" id="3.20.20.220">
    <property type="match status" value="1"/>
</dbReference>
<dbReference type="GO" id="GO:0005829">
    <property type="term" value="C:cytosol"/>
    <property type="evidence" value="ECO:0007669"/>
    <property type="project" value="TreeGrafter"/>
</dbReference>
<evidence type="ECO:0000256" key="4">
    <source>
        <dbReference type="ARBA" id="ARBA00022630"/>
    </source>
</evidence>
<organism evidence="7 8">
    <name type="scientific">Cafeteria roenbergensis</name>
    <name type="common">Marine flagellate</name>
    <dbReference type="NCBI Taxonomy" id="33653"/>
    <lineage>
        <taxon>Eukaryota</taxon>
        <taxon>Sar</taxon>
        <taxon>Stramenopiles</taxon>
        <taxon>Bigyra</taxon>
        <taxon>Opalozoa</taxon>
        <taxon>Bicosoecida</taxon>
        <taxon>Cafeteriaceae</taxon>
        <taxon>Cafeteria</taxon>
    </lineage>
</organism>
<dbReference type="NCBIfam" id="TIGR00677">
    <property type="entry name" value="fadh2_euk"/>
    <property type="match status" value="1"/>
</dbReference>
<accession>A0A5A8CGR6</accession>
<keyword evidence="5" id="KW-0274">FAD</keyword>
<evidence type="ECO:0000256" key="1">
    <source>
        <dbReference type="ARBA" id="ARBA00001974"/>
    </source>
</evidence>
<dbReference type="UniPathway" id="UPA00193"/>
<keyword evidence="4" id="KW-0285">Flavoprotein</keyword>
<evidence type="ECO:0000256" key="6">
    <source>
        <dbReference type="ARBA" id="ARBA00023002"/>
    </source>
</evidence>
<evidence type="ECO:0000313" key="7">
    <source>
        <dbReference type="EMBL" id="KAA0152262.1"/>
    </source>
</evidence>
<evidence type="ECO:0000256" key="2">
    <source>
        <dbReference type="ARBA" id="ARBA00004777"/>
    </source>
</evidence>
<comment type="caution">
    <text evidence="7">The sequence shown here is derived from an EMBL/GenBank/DDBJ whole genome shotgun (WGS) entry which is preliminary data.</text>
</comment>
<proteinExistence type="inferred from homology"/>
<dbReference type="GO" id="GO:0035999">
    <property type="term" value="P:tetrahydrofolate interconversion"/>
    <property type="evidence" value="ECO:0007669"/>
    <property type="project" value="UniProtKB-UniPathway"/>
</dbReference>
<name>A0A5A8CGR6_CAFRO</name>
<dbReference type="GO" id="GO:0004489">
    <property type="term" value="F:methylenetetrahydrofolate reductase [NAD(P)H] activity"/>
    <property type="evidence" value="ECO:0007669"/>
    <property type="project" value="InterPro"/>
</dbReference>
<dbReference type="Pfam" id="PF02219">
    <property type="entry name" value="MTHFR"/>
    <property type="match status" value="1"/>
</dbReference>
<comment type="cofactor">
    <cofactor evidence="1">
        <name>FAD</name>
        <dbReference type="ChEBI" id="CHEBI:57692"/>
    </cofactor>
</comment>
<dbReference type="InterPro" id="IPR004621">
    <property type="entry name" value="Fadh2_euk"/>
</dbReference>
<dbReference type="AlphaFoldDB" id="A0A5A8CGR6"/>
<comment type="similarity">
    <text evidence="3">Belongs to the methylenetetrahydrofolate reductase family.</text>
</comment>
<reference evidence="7 8" key="1">
    <citation type="submission" date="2019-07" db="EMBL/GenBank/DDBJ databases">
        <title>Genomes of Cafeteria roenbergensis.</title>
        <authorList>
            <person name="Fischer M.G."/>
            <person name="Hackl T."/>
            <person name="Roman M."/>
        </authorList>
    </citation>
    <scope>NUCLEOTIDE SEQUENCE [LARGE SCALE GENOMIC DNA]</scope>
    <source>
        <strain evidence="7 8">RCC970-E3</strain>
    </source>
</reference>
<evidence type="ECO:0000256" key="5">
    <source>
        <dbReference type="ARBA" id="ARBA00022827"/>
    </source>
</evidence>
<dbReference type="InterPro" id="IPR003171">
    <property type="entry name" value="Mehydrof_redctse-like"/>
</dbReference>
<gene>
    <name evidence="7" type="ORF">FNF28_07060</name>
</gene>
<dbReference type="GO" id="GO:0071949">
    <property type="term" value="F:FAD binding"/>
    <property type="evidence" value="ECO:0007669"/>
    <property type="project" value="TreeGrafter"/>
</dbReference>
<dbReference type="PANTHER" id="PTHR45754:SF3">
    <property type="entry name" value="METHYLENETETRAHYDROFOLATE REDUCTASE (NADPH)"/>
    <property type="match status" value="1"/>
</dbReference>